<dbReference type="Gene3D" id="2.60.40.10">
    <property type="entry name" value="Immunoglobulins"/>
    <property type="match status" value="1"/>
</dbReference>
<dbReference type="RefSeq" id="WP_255915881.1">
    <property type="nucleotide sequence ID" value="NZ_JANFQO010000020.1"/>
</dbReference>
<organism evidence="2 3">
    <name type="scientific">Tahibacter harae</name>
    <dbReference type="NCBI Taxonomy" id="2963937"/>
    <lineage>
        <taxon>Bacteria</taxon>
        <taxon>Pseudomonadati</taxon>
        <taxon>Pseudomonadota</taxon>
        <taxon>Gammaproteobacteria</taxon>
        <taxon>Lysobacterales</taxon>
        <taxon>Rhodanobacteraceae</taxon>
        <taxon>Tahibacter</taxon>
    </lineage>
</organism>
<keyword evidence="3" id="KW-1185">Reference proteome</keyword>
<keyword evidence="1" id="KW-0732">Signal</keyword>
<dbReference type="SUPFAM" id="SSF50998">
    <property type="entry name" value="Quinoprotein alcohol dehydrogenase-like"/>
    <property type="match status" value="1"/>
</dbReference>
<dbReference type="PANTHER" id="PTHR42754">
    <property type="entry name" value="ENDOGLUCANASE"/>
    <property type="match status" value="1"/>
</dbReference>
<dbReference type="Gene3D" id="2.120.10.30">
    <property type="entry name" value="TolB, C-terminal domain"/>
    <property type="match status" value="1"/>
</dbReference>
<proteinExistence type="predicted"/>
<dbReference type="InterPro" id="IPR011042">
    <property type="entry name" value="6-blade_b-propeller_TolB-like"/>
</dbReference>
<feature type="chain" id="PRO_5046741798" evidence="1">
    <location>
        <begin position="22"/>
        <end position="980"/>
    </location>
</feature>
<dbReference type="EMBL" id="JANFQO010000020">
    <property type="protein sequence ID" value="MCQ4166691.1"/>
    <property type="molecule type" value="Genomic_DNA"/>
</dbReference>
<comment type="caution">
    <text evidence="2">The sequence shown here is derived from an EMBL/GenBank/DDBJ whole genome shotgun (WGS) entry which is preliminary data.</text>
</comment>
<evidence type="ECO:0000256" key="1">
    <source>
        <dbReference type="SAM" id="SignalP"/>
    </source>
</evidence>
<protein>
    <submittedName>
        <fullName evidence="2">Ig-like domain-containing protein</fullName>
    </submittedName>
</protein>
<reference evidence="2" key="1">
    <citation type="submission" date="2022-07" db="EMBL/GenBank/DDBJ databases">
        <title>Tahibacter sp., a new gammaproteobacterium isolated from the silt sample collected at pig farm.</title>
        <authorList>
            <person name="Chen H."/>
        </authorList>
    </citation>
    <scope>NUCLEOTIDE SEQUENCE</scope>
    <source>
        <strain evidence="2">P2K</strain>
    </source>
</reference>
<dbReference type="SUPFAM" id="SSF63829">
    <property type="entry name" value="Calcium-dependent phosphotriesterase"/>
    <property type="match status" value="1"/>
</dbReference>
<sequence length="980" mass="99033">MKLRALAGCIALVFSSAAALAAPAIVVTARSGASGAPVRLADGVVDRARHALSVDAQGNTYVAASQRVAGNWRYLTSKYLPDGSLAWAAAQAPAANPGELPYGVGTDAAGNVYVSGSNYIQFITLKYDRDGNQLWERRYQVSGGLYQQPRALKVDAAGNIYVAGRSQTGGIGFDHFDYGLVKYDSNGNELWSARYNGPAGLNEEFQDMAVDAAGNVYLTGSSRDSASRSDYATVKFDAAGVQQWAARYGSGSLDQANGIVVNGDSIVVTGTSKVGTFYDAVTVAYDAASGAQQWVAQTINPNHNSGTAIVRDSAGNLYVGGSVWDPDNRFLVVKYSSGGQRLWQRGYQPYAGISGSNVVRSLALHPDGGVIAAGSAIGFGGFDYGVVKFDAAGNQQWSQLFNGPPGTLNDQAGSVRVRDDGIAVVAGTEAFTQGSGDTDRATTLFIAEGVQQTSPQISTTPSVTGQPYQVQVAVRGKVGRPAGAVQLSSSDGQNCSITLVDGNGSCEFGNTQAGPVSLAAAFTSAAPGLFADTSGSASHSVDKAQTQLSLSAPAWSHPGDSISVAATLSVTAPGAGTPGGSIQVGDDVDSCTIAPPAVSCSLVLSTPGPRTLGASYAGDANFLPAGASAAHRVNRAPVAADDSYALAEDGSLAVAAAAGVLGNDSDADGDALQVVPAAFEAGGIGGQVVLRADGGFDYTPPADAYGTASFGYSAGDGVDSSSGTAHITVRAVNDAPSFSLGSSPSHPAGSSGAQSVAGFLGQFSPGPANEAEQTLLALPLTVESDPNDIVDAVTLGLDGRLGYVLSGRGGSAAIRVAAQDSGGTDDGGNDTSAAQTFTLSVASGVDLAVVISSDDTFLRNGSTSTHRVRVSNSGPDPALQAALSVQQPANLSGFAWTCTRSDAQPCAVASGSGPIAQNVDVPLDVTLHYAITATVVAVPEMPVMLNASVLGGAGQTELQPGTNSATHSIAVGIFAAGFER</sequence>
<dbReference type="Proteomes" id="UP001165498">
    <property type="component" value="Unassembled WGS sequence"/>
</dbReference>
<dbReference type="InterPro" id="IPR011047">
    <property type="entry name" value="Quinoprotein_ADH-like_sf"/>
</dbReference>
<dbReference type="Gene3D" id="2.60.40.2810">
    <property type="match status" value="1"/>
</dbReference>
<evidence type="ECO:0000313" key="3">
    <source>
        <dbReference type="Proteomes" id="UP001165498"/>
    </source>
</evidence>
<feature type="signal peptide" evidence="1">
    <location>
        <begin position="1"/>
        <end position="21"/>
    </location>
</feature>
<gene>
    <name evidence="2" type="ORF">NM961_18410</name>
</gene>
<dbReference type="PANTHER" id="PTHR42754:SF1">
    <property type="entry name" value="LIPOPROTEIN"/>
    <property type="match status" value="1"/>
</dbReference>
<dbReference type="InterPro" id="IPR013783">
    <property type="entry name" value="Ig-like_fold"/>
</dbReference>
<name>A0ABT1QWQ8_9GAMM</name>
<accession>A0ABT1QWQ8</accession>
<evidence type="ECO:0000313" key="2">
    <source>
        <dbReference type="EMBL" id="MCQ4166691.1"/>
    </source>
</evidence>
<dbReference type="Pfam" id="PF17963">
    <property type="entry name" value="Big_9"/>
    <property type="match status" value="1"/>
</dbReference>